<feature type="transmembrane region" description="Helical" evidence="1">
    <location>
        <begin position="6"/>
        <end position="28"/>
    </location>
</feature>
<feature type="transmembrane region" description="Helical" evidence="1">
    <location>
        <begin position="40"/>
        <end position="57"/>
    </location>
</feature>
<evidence type="ECO:0000313" key="2">
    <source>
        <dbReference type="EMBL" id="SJN38807.1"/>
    </source>
</evidence>
<name>A0A1R4K3B1_9MICO</name>
<feature type="transmembrane region" description="Helical" evidence="1">
    <location>
        <begin position="77"/>
        <end position="96"/>
    </location>
</feature>
<evidence type="ECO:0000313" key="3">
    <source>
        <dbReference type="Proteomes" id="UP000196778"/>
    </source>
</evidence>
<keyword evidence="1" id="KW-0472">Membrane</keyword>
<keyword evidence="1" id="KW-1133">Transmembrane helix</keyword>
<accession>A0A1R4K3B1</accession>
<proteinExistence type="predicted"/>
<sequence length="111" mass="11393">MLPLLAVFALLFGYAALLIVGLPCAHLLNRVVRGVRVEGAHVAVFALVGLAVGSWLIPSLLNGLGAGQQTEGGWPRLILLSGLPAMVVAGIGRFAAGAIARRRARVGQGSC</sequence>
<organism evidence="2 3">
    <name type="scientific">Mycetocola reblochoni REB411</name>
    <dbReference type="NCBI Taxonomy" id="1255698"/>
    <lineage>
        <taxon>Bacteria</taxon>
        <taxon>Bacillati</taxon>
        <taxon>Actinomycetota</taxon>
        <taxon>Actinomycetes</taxon>
        <taxon>Micrococcales</taxon>
        <taxon>Microbacteriaceae</taxon>
        <taxon>Mycetocola</taxon>
    </lineage>
</organism>
<keyword evidence="1" id="KW-0812">Transmembrane</keyword>
<dbReference type="Proteomes" id="UP000196778">
    <property type="component" value="Unassembled WGS sequence"/>
</dbReference>
<dbReference type="EMBL" id="FUKR01000063">
    <property type="protein sequence ID" value="SJN38807.1"/>
    <property type="molecule type" value="Genomic_DNA"/>
</dbReference>
<evidence type="ECO:0000256" key="1">
    <source>
        <dbReference type="SAM" id="Phobius"/>
    </source>
</evidence>
<dbReference type="AlphaFoldDB" id="A0A1R4K3B1"/>
<gene>
    <name evidence="2" type="ORF">FM119_11125</name>
</gene>
<keyword evidence="3" id="KW-1185">Reference proteome</keyword>
<protein>
    <submittedName>
        <fullName evidence="2">Uncharacterized protein</fullName>
    </submittedName>
</protein>
<reference evidence="3" key="1">
    <citation type="submission" date="2017-02" db="EMBL/GenBank/DDBJ databases">
        <authorList>
            <person name="Dridi B."/>
        </authorList>
    </citation>
    <scope>NUCLEOTIDE SEQUENCE [LARGE SCALE GENOMIC DNA]</scope>
    <source>
        <strain evidence="3">EB411</strain>
    </source>
</reference>